<feature type="domain" description="Telomere resolvase ResT/TelK catalytic" evidence="2">
    <location>
        <begin position="163"/>
        <end position="347"/>
    </location>
</feature>
<name>A0A1U7J1Y4_9CYAN</name>
<reference evidence="3 4" key="1">
    <citation type="submission" date="2016-11" db="EMBL/GenBank/DDBJ databases">
        <title>Draft Genome Sequences of Nine Cyanobacterial Strains from Diverse Habitats.</title>
        <authorList>
            <person name="Zhu T."/>
            <person name="Hou S."/>
            <person name="Lu X."/>
            <person name="Hess W.R."/>
        </authorList>
    </citation>
    <scope>NUCLEOTIDE SEQUENCE [LARGE SCALE GENOMIC DNA]</scope>
    <source>
        <strain evidence="3 4">NIES-30</strain>
    </source>
</reference>
<dbReference type="STRING" id="549789.NIES30_17375"/>
<dbReference type="RefSeq" id="WP_073609706.1">
    <property type="nucleotide sequence ID" value="NZ_MRCG01000014.1"/>
</dbReference>
<evidence type="ECO:0000313" key="4">
    <source>
        <dbReference type="Proteomes" id="UP000185557"/>
    </source>
</evidence>
<evidence type="ECO:0000259" key="2">
    <source>
        <dbReference type="Pfam" id="PF16684"/>
    </source>
</evidence>
<comment type="caution">
    <text evidence="3">The sequence shown here is derived from an EMBL/GenBank/DDBJ whole genome shotgun (WGS) entry which is preliminary data.</text>
</comment>
<dbReference type="InterPro" id="IPR038280">
    <property type="entry name" value="ResT/TelK_cat_sf"/>
</dbReference>
<feature type="compositionally biased region" description="Basic and acidic residues" evidence="1">
    <location>
        <begin position="541"/>
        <end position="555"/>
    </location>
</feature>
<dbReference type="Pfam" id="PF16684">
    <property type="entry name" value="ResT-TelK_cat"/>
    <property type="match status" value="1"/>
</dbReference>
<dbReference type="Proteomes" id="UP000185557">
    <property type="component" value="Unassembled WGS sequence"/>
</dbReference>
<dbReference type="OrthoDB" id="415530at2"/>
<keyword evidence="4" id="KW-1185">Reference proteome</keyword>
<proteinExistence type="predicted"/>
<protein>
    <recommendedName>
        <fullName evidence="2">Telomere resolvase ResT/TelK catalytic domain-containing protein</fullName>
    </recommendedName>
</protein>
<gene>
    <name evidence="3" type="ORF">NIES30_17375</name>
</gene>
<evidence type="ECO:0000313" key="3">
    <source>
        <dbReference type="EMBL" id="OKH46074.1"/>
    </source>
</evidence>
<feature type="region of interest" description="Disordered" evidence="1">
    <location>
        <begin position="516"/>
        <end position="559"/>
    </location>
</feature>
<dbReference type="InterPro" id="IPR032047">
    <property type="entry name" value="ResT/TelK_cat"/>
</dbReference>
<sequence length="650" mass="70310">MASLSQTFDTTRNEIVAAMEQRIDKGDRTKLTKKDLEELIAILVAKLVEMNALGTDTKAAIDRLCAAEQELLERAYPRSSINSVYFPRYTKAIKSAIEAGRITLNGKNSYPRRWAKRNPLPGEPSSGSEARHYALDGFIYPIEVQAQLRAATTQNANARQDDRQPVDLDAYMGKINLLLASNDPIDLIIAIAAVTGRRHTEVVSLGQLQPQVGEMAQLIPQGHPYLLRFTGQQKAAKPAYDLLTLVPAQDVLLAIEKLRAAADIHDLAGVASDDPRMEALNARVNRRVVKVLGEVLPTPQGFTNISIHRCRAVYVPISLHFFCPANMAEQRLAQHLLGHVLFDDTTTGNASVTGHYYQYYLTRNGKPLTARGVKLAASGPIPLPPDEIDAPVEPSPTENQGALTVADSLPAKTTPSSQVNGAGEGDPVWATISSQAATISTQAQTISAQAATIDRLARSGGGQGDDSEFKALKAEHARLLAMLDELRAIADDPNQLQAAQRFFAFDFDREGDALDDGGAGTAVGSPAAPSATTLAVSRPARTKDEDDSDHDKAQDTKPYQRGVRLLELAQLWAQEHPDATVKFSGALLKAVGVHAAAIKAITTDLEGDIEAFNKSLGDDSLKTHNKGRTEPFLKFAAEMLQNEGLYNPRS</sequence>
<evidence type="ECO:0000256" key="1">
    <source>
        <dbReference type="SAM" id="MobiDB-lite"/>
    </source>
</evidence>
<organism evidence="3 4">
    <name type="scientific">Phormidium tenue NIES-30</name>
    <dbReference type="NCBI Taxonomy" id="549789"/>
    <lineage>
        <taxon>Bacteria</taxon>
        <taxon>Bacillati</taxon>
        <taxon>Cyanobacteriota</taxon>
        <taxon>Cyanophyceae</taxon>
        <taxon>Oscillatoriophycideae</taxon>
        <taxon>Oscillatoriales</taxon>
        <taxon>Oscillatoriaceae</taxon>
        <taxon>Phormidium</taxon>
    </lineage>
</organism>
<dbReference type="AlphaFoldDB" id="A0A1U7J1Y4"/>
<dbReference type="Gene3D" id="1.10.443.30">
    <property type="entry name" value="Telomere resolvase"/>
    <property type="match status" value="1"/>
</dbReference>
<dbReference type="EMBL" id="MRCG01000014">
    <property type="protein sequence ID" value="OKH46074.1"/>
    <property type="molecule type" value="Genomic_DNA"/>
</dbReference>
<accession>A0A1U7J1Y4</accession>